<gene>
    <name evidence="3" type="ORF">Celaphus_00014720</name>
</gene>
<dbReference type="Proteomes" id="UP000242450">
    <property type="component" value="Chromosome 8"/>
</dbReference>
<accession>A0A212D3A5</accession>
<dbReference type="SUPFAM" id="SSF54236">
    <property type="entry name" value="Ubiquitin-like"/>
    <property type="match status" value="1"/>
</dbReference>
<dbReference type="Pfam" id="PF00789">
    <property type="entry name" value="UBX"/>
    <property type="match status" value="1"/>
</dbReference>
<feature type="domain" description="UBX" evidence="2">
    <location>
        <begin position="234"/>
        <end position="311"/>
    </location>
</feature>
<feature type="region of interest" description="Disordered" evidence="1">
    <location>
        <begin position="75"/>
        <end position="134"/>
    </location>
</feature>
<organism evidence="3 4">
    <name type="scientific">Cervus elaphus hippelaphus</name>
    <name type="common">European red deer</name>
    <dbReference type="NCBI Taxonomy" id="46360"/>
    <lineage>
        <taxon>Eukaryota</taxon>
        <taxon>Metazoa</taxon>
        <taxon>Chordata</taxon>
        <taxon>Craniata</taxon>
        <taxon>Vertebrata</taxon>
        <taxon>Euteleostomi</taxon>
        <taxon>Mammalia</taxon>
        <taxon>Eutheria</taxon>
        <taxon>Laurasiatheria</taxon>
        <taxon>Artiodactyla</taxon>
        <taxon>Ruminantia</taxon>
        <taxon>Pecora</taxon>
        <taxon>Cervidae</taxon>
        <taxon>Cervinae</taxon>
        <taxon>Cervus</taxon>
    </lineage>
</organism>
<dbReference type="EMBL" id="MKHE01000008">
    <property type="protein sequence ID" value="OWK12709.1"/>
    <property type="molecule type" value="Genomic_DNA"/>
</dbReference>
<evidence type="ECO:0000256" key="1">
    <source>
        <dbReference type="SAM" id="MobiDB-lite"/>
    </source>
</evidence>
<reference evidence="3 4" key="1">
    <citation type="journal article" date="2018" name="Mol. Genet. Genomics">
        <title>The red deer Cervus elaphus genome CerEla1.0: sequencing, annotating, genes, and chromosomes.</title>
        <authorList>
            <person name="Bana N.A."/>
            <person name="Nyiri A."/>
            <person name="Nagy J."/>
            <person name="Frank K."/>
            <person name="Nagy T."/>
            <person name="Steger V."/>
            <person name="Schiller M."/>
            <person name="Lakatos P."/>
            <person name="Sugar L."/>
            <person name="Horn P."/>
            <person name="Barta E."/>
            <person name="Orosz L."/>
        </authorList>
    </citation>
    <scope>NUCLEOTIDE SEQUENCE [LARGE SCALE GENOMIC DNA]</scope>
    <source>
        <strain evidence="3">Hungarian</strain>
    </source>
</reference>
<feature type="non-terminal residue" evidence="3">
    <location>
        <position position="1"/>
    </location>
</feature>
<dbReference type="PROSITE" id="PS50033">
    <property type="entry name" value="UBX"/>
    <property type="match status" value="1"/>
</dbReference>
<dbReference type="AlphaFoldDB" id="A0A212D3A5"/>
<dbReference type="OrthoDB" id="436606at2759"/>
<evidence type="ECO:0000313" key="3">
    <source>
        <dbReference type="EMBL" id="OWK12709.1"/>
    </source>
</evidence>
<sequence>RKHVAAHPRGCPGDPGCLPAGWALPPTADGAARGGVLRSMATEAPVNRAPPECSPGGSAVTDSFRWRPDSLNMHVTRPKSAKGRTRPRLHKRLGTEGCSGRAPPSLPPAIPCESPSSQKPGACTPKSPDQGAPSEIPELLQQVPFGASSSLNKYPVLPSINRKTLEEGALETVAKKAGSLQLSSAQALSQEETCTMKMGEKDPQAQACSPERRVLVRTKRQTSSRAGDLEEPSDQDPRLLLAVRSPSGRRFVRHFRPTDALQTVVAVAEHTNKATYRPCSVETMEVPRRRFSDLSKSLQDCGIPNKSVLGISQEEGEGWS</sequence>
<evidence type="ECO:0000313" key="4">
    <source>
        <dbReference type="Proteomes" id="UP000242450"/>
    </source>
</evidence>
<dbReference type="Gene3D" id="3.10.20.90">
    <property type="entry name" value="Phosphatidylinositol 3-kinase Catalytic Subunit, Chain A, domain 1"/>
    <property type="match status" value="1"/>
</dbReference>
<comment type="caution">
    <text evidence="3">The sequence shown here is derived from an EMBL/GenBank/DDBJ whole genome shotgun (WGS) entry which is preliminary data.</text>
</comment>
<feature type="compositionally biased region" description="Basic residues" evidence="1">
    <location>
        <begin position="76"/>
        <end position="92"/>
    </location>
</feature>
<proteinExistence type="predicted"/>
<name>A0A212D3A5_CEREH</name>
<keyword evidence="4" id="KW-1185">Reference proteome</keyword>
<dbReference type="InterPro" id="IPR001012">
    <property type="entry name" value="UBX_dom"/>
</dbReference>
<dbReference type="InterPro" id="IPR029071">
    <property type="entry name" value="Ubiquitin-like_domsf"/>
</dbReference>
<protein>
    <recommendedName>
        <fullName evidence="2">UBX domain-containing protein</fullName>
    </recommendedName>
</protein>
<dbReference type="CDD" id="cd17076">
    <property type="entry name" value="UBX_UBXN10"/>
    <property type="match status" value="1"/>
</dbReference>
<evidence type="ECO:0000259" key="2">
    <source>
        <dbReference type="PROSITE" id="PS50033"/>
    </source>
</evidence>
<dbReference type="SMART" id="SM00166">
    <property type="entry name" value="UBX"/>
    <property type="match status" value="1"/>
</dbReference>
<feature type="region of interest" description="Disordered" evidence="1">
    <location>
        <begin position="216"/>
        <end position="236"/>
    </location>
</feature>